<sequence length="259" mass="28324">MESSSPIADGRTHDVGQQKPQPLSAVAQQAYDRYGVLDPIRLDLMVRGIFITREDAAALPHRITPDGCTAVKTVGSHQQRPPVSHTAPRQGPVAPTVPGASAAARATPSVASSARTDISAIPSDHEKWTGGETALLIKLRAERVGFRHIADRFPGKNQKAVQEKFYKSIKDAREPCWRQLYDDLRARHNGIEDGAGTAENPVEISDEDTVMNPAEDSSETLSENTIAELDEDKIKNIQDIRENILENIDSAMEDVKTTI</sequence>
<dbReference type="CDD" id="cd00167">
    <property type="entry name" value="SANT"/>
    <property type="match status" value="1"/>
</dbReference>
<gene>
    <name evidence="2" type="ORF">UCDDA912_g00141</name>
</gene>
<dbReference type="OrthoDB" id="5222197at2759"/>
<name>A0A0G2G0I7_9PEZI</name>
<accession>A0A0G2G0I7</accession>
<evidence type="ECO:0000313" key="3">
    <source>
        <dbReference type="Proteomes" id="UP000034680"/>
    </source>
</evidence>
<reference evidence="2 3" key="1">
    <citation type="submission" date="2015-05" db="EMBL/GenBank/DDBJ databases">
        <title>Distinctive expansion of gene families associated with plant cell wall degradation and secondary metabolism in the genomes of grapevine trunk pathogens.</title>
        <authorList>
            <person name="Lawrence D.P."/>
            <person name="Travadon R."/>
            <person name="Rolshausen P.E."/>
            <person name="Baumgartner K."/>
        </authorList>
    </citation>
    <scope>NUCLEOTIDE SEQUENCE [LARGE SCALE GENOMIC DNA]</scope>
    <source>
        <strain evidence="2">DA912</strain>
    </source>
</reference>
<evidence type="ECO:0000256" key="1">
    <source>
        <dbReference type="SAM" id="MobiDB-lite"/>
    </source>
</evidence>
<feature type="compositionally biased region" description="Low complexity" evidence="1">
    <location>
        <begin position="91"/>
        <end position="115"/>
    </location>
</feature>
<keyword evidence="3" id="KW-1185">Reference proteome</keyword>
<evidence type="ECO:0008006" key="4">
    <source>
        <dbReference type="Google" id="ProtNLM"/>
    </source>
</evidence>
<dbReference type="Proteomes" id="UP000034680">
    <property type="component" value="Unassembled WGS sequence"/>
</dbReference>
<reference evidence="2 3" key="2">
    <citation type="submission" date="2015-05" db="EMBL/GenBank/DDBJ databases">
        <authorList>
            <person name="Morales-Cruz A."/>
            <person name="Amrine K.C."/>
            <person name="Cantu D."/>
        </authorList>
    </citation>
    <scope>NUCLEOTIDE SEQUENCE [LARGE SCALE GENOMIC DNA]</scope>
    <source>
        <strain evidence="2">DA912</strain>
    </source>
</reference>
<dbReference type="AlphaFoldDB" id="A0A0G2G0I7"/>
<evidence type="ECO:0000313" key="2">
    <source>
        <dbReference type="EMBL" id="KKY39826.1"/>
    </source>
</evidence>
<feature type="region of interest" description="Disordered" evidence="1">
    <location>
        <begin position="73"/>
        <end position="115"/>
    </location>
</feature>
<protein>
    <recommendedName>
        <fullName evidence="4">Myb-like domain-containing protein</fullName>
    </recommendedName>
</protein>
<comment type="caution">
    <text evidence="2">The sequence shown here is derived from an EMBL/GenBank/DDBJ whole genome shotgun (WGS) entry which is preliminary data.</text>
</comment>
<dbReference type="InterPro" id="IPR001005">
    <property type="entry name" value="SANT/Myb"/>
</dbReference>
<organism evidence="2 3">
    <name type="scientific">Diaporthe ampelina</name>
    <dbReference type="NCBI Taxonomy" id="1214573"/>
    <lineage>
        <taxon>Eukaryota</taxon>
        <taxon>Fungi</taxon>
        <taxon>Dikarya</taxon>
        <taxon>Ascomycota</taxon>
        <taxon>Pezizomycotina</taxon>
        <taxon>Sordariomycetes</taxon>
        <taxon>Sordariomycetidae</taxon>
        <taxon>Diaporthales</taxon>
        <taxon>Diaporthaceae</taxon>
        <taxon>Diaporthe</taxon>
    </lineage>
</organism>
<proteinExistence type="predicted"/>
<dbReference type="EMBL" id="LCUC01000007">
    <property type="protein sequence ID" value="KKY39826.1"/>
    <property type="molecule type" value="Genomic_DNA"/>
</dbReference>
<feature type="region of interest" description="Disordered" evidence="1">
    <location>
        <begin position="1"/>
        <end position="24"/>
    </location>
</feature>